<dbReference type="EMBL" id="UINC01135133">
    <property type="protein sequence ID" value="SVD19102.1"/>
    <property type="molecule type" value="Genomic_DNA"/>
</dbReference>
<dbReference type="InterPro" id="IPR018674">
    <property type="entry name" value="DUF2142_membrane"/>
</dbReference>
<gene>
    <name evidence="9" type="ORF">METZ01_LOCUS371956</name>
</gene>
<evidence type="ECO:0000256" key="5">
    <source>
        <dbReference type="ARBA" id="ARBA00022692"/>
    </source>
</evidence>
<feature type="non-terminal residue" evidence="9">
    <location>
        <position position="1"/>
    </location>
</feature>
<feature type="transmembrane region" description="Helical" evidence="8">
    <location>
        <begin position="35"/>
        <end position="51"/>
    </location>
</feature>
<proteinExistence type="predicted"/>
<evidence type="ECO:0000256" key="2">
    <source>
        <dbReference type="ARBA" id="ARBA00022475"/>
    </source>
</evidence>
<keyword evidence="4" id="KW-0808">Transferase</keyword>
<feature type="transmembrane region" description="Helical" evidence="8">
    <location>
        <begin position="12"/>
        <end position="29"/>
    </location>
</feature>
<sequence>ISTANDEPVKRAGPLSAIGFSVPIFLVGFEKSATWIIIIQCGMLFGAGLFSRTLGVPYGANKNVLQGVLIFNPNLISLAHHAQSDLLFMFLCTLFLFLMVGLLREPGGWNARRLILIGIAAGLLPLARPLGLYYIMLMPIIVLVGVAITERSTKPSWKIVISGLLIIGLVVVIVLVPWGLRNKAVFGEFSLTHSEGIMMEWHYNALQNYQSSDRKAEEITPYFKKYGVEESCIADPRCKYGVTRAYIDAIWETRKLDLAKAILMSWGKIFFAGAASQLSRYLGLNTPDTEGYLWNIKGVTQDI</sequence>
<dbReference type="GO" id="GO:0005886">
    <property type="term" value="C:plasma membrane"/>
    <property type="evidence" value="ECO:0007669"/>
    <property type="project" value="UniProtKB-SubCell"/>
</dbReference>
<evidence type="ECO:0000256" key="3">
    <source>
        <dbReference type="ARBA" id="ARBA00022676"/>
    </source>
</evidence>
<dbReference type="GO" id="GO:0008610">
    <property type="term" value="P:lipid biosynthetic process"/>
    <property type="evidence" value="ECO:0007669"/>
    <property type="project" value="UniProtKB-ARBA"/>
</dbReference>
<dbReference type="InterPro" id="IPR050297">
    <property type="entry name" value="LipidA_mod_glycosyltrf_83"/>
</dbReference>
<evidence type="ECO:0000313" key="9">
    <source>
        <dbReference type="EMBL" id="SVD19102.1"/>
    </source>
</evidence>
<feature type="transmembrane region" description="Helical" evidence="8">
    <location>
        <begin position="160"/>
        <end position="180"/>
    </location>
</feature>
<evidence type="ECO:0000256" key="1">
    <source>
        <dbReference type="ARBA" id="ARBA00004651"/>
    </source>
</evidence>
<evidence type="ECO:0000256" key="6">
    <source>
        <dbReference type="ARBA" id="ARBA00022989"/>
    </source>
</evidence>
<protein>
    <recommendedName>
        <fullName evidence="10">Glycosyltransferase RgtA/B/C/D-like domain-containing protein</fullName>
    </recommendedName>
</protein>
<evidence type="ECO:0000256" key="7">
    <source>
        <dbReference type="ARBA" id="ARBA00023136"/>
    </source>
</evidence>
<comment type="subcellular location">
    <subcellularLocation>
        <location evidence="1">Cell membrane</location>
        <topology evidence="1">Multi-pass membrane protein</topology>
    </subcellularLocation>
</comment>
<keyword evidence="3" id="KW-0328">Glycosyltransferase</keyword>
<evidence type="ECO:0008006" key="10">
    <source>
        <dbReference type="Google" id="ProtNLM"/>
    </source>
</evidence>
<feature type="transmembrane region" description="Helical" evidence="8">
    <location>
        <begin position="132"/>
        <end position="148"/>
    </location>
</feature>
<dbReference type="AlphaFoldDB" id="A0A382TBD0"/>
<feature type="transmembrane region" description="Helical" evidence="8">
    <location>
        <begin position="86"/>
        <end position="103"/>
    </location>
</feature>
<organism evidence="9">
    <name type="scientific">marine metagenome</name>
    <dbReference type="NCBI Taxonomy" id="408172"/>
    <lineage>
        <taxon>unclassified sequences</taxon>
        <taxon>metagenomes</taxon>
        <taxon>ecological metagenomes</taxon>
    </lineage>
</organism>
<keyword evidence="2" id="KW-1003">Cell membrane</keyword>
<accession>A0A382TBD0</accession>
<reference evidence="9" key="1">
    <citation type="submission" date="2018-05" db="EMBL/GenBank/DDBJ databases">
        <authorList>
            <person name="Lanie J.A."/>
            <person name="Ng W.-L."/>
            <person name="Kazmierczak K.M."/>
            <person name="Andrzejewski T.M."/>
            <person name="Davidsen T.M."/>
            <person name="Wayne K.J."/>
            <person name="Tettelin H."/>
            <person name="Glass J.I."/>
            <person name="Rusch D."/>
            <person name="Podicherti R."/>
            <person name="Tsui H.-C.T."/>
            <person name="Winkler M.E."/>
        </authorList>
    </citation>
    <scope>NUCLEOTIDE SEQUENCE</scope>
</reference>
<keyword evidence="7 8" id="KW-0472">Membrane</keyword>
<dbReference type="PANTHER" id="PTHR33908:SF11">
    <property type="entry name" value="MEMBRANE PROTEIN"/>
    <property type="match status" value="1"/>
</dbReference>
<dbReference type="GO" id="GO:0016763">
    <property type="term" value="F:pentosyltransferase activity"/>
    <property type="evidence" value="ECO:0007669"/>
    <property type="project" value="TreeGrafter"/>
</dbReference>
<evidence type="ECO:0000256" key="4">
    <source>
        <dbReference type="ARBA" id="ARBA00022679"/>
    </source>
</evidence>
<feature type="non-terminal residue" evidence="9">
    <location>
        <position position="303"/>
    </location>
</feature>
<evidence type="ECO:0000256" key="8">
    <source>
        <dbReference type="SAM" id="Phobius"/>
    </source>
</evidence>
<name>A0A382TBD0_9ZZZZ</name>
<dbReference type="PANTHER" id="PTHR33908">
    <property type="entry name" value="MANNOSYLTRANSFERASE YKCB-RELATED"/>
    <property type="match status" value="1"/>
</dbReference>
<keyword evidence="5 8" id="KW-0812">Transmembrane</keyword>
<keyword evidence="6 8" id="KW-1133">Transmembrane helix</keyword>
<dbReference type="Pfam" id="PF09913">
    <property type="entry name" value="DUF2142"/>
    <property type="match status" value="1"/>
</dbReference>